<keyword evidence="4" id="KW-1185">Reference proteome</keyword>
<dbReference type="Pfam" id="PF00118">
    <property type="entry name" value="Cpn60_TCP1"/>
    <property type="match status" value="1"/>
</dbReference>
<reference evidence="3 4" key="1">
    <citation type="journal article" date="2017" name="Mol. Biol. Evol.">
        <title>The 4-celled Tetrabaena socialis nuclear genome reveals the essential components for genetic control of cell number at the origin of multicellularity in the volvocine lineage.</title>
        <authorList>
            <person name="Featherston J."/>
            <person name="Arakaki Y."/>
            <person name="Hanschen E.R."/>
            <person name="Ferris P.J."/>
            <person name="Michod R.E."/>
            <person name="Olson B.J.S.C."/>
            <person name="Nozaki H."/>
            <person name="Durand P.M."/>
        </authorList>
    </citation>
    <scope>NUCLEOTIDE SEQUENCE [LARGE SCALE GENOMIC DNA]</scope>
    <source>
        <strain evidence="3 4">NIES-571</strain>
    </source>
</reference>
<evidence type="ECO:0000256" key="2">
    <source>
        <dbReference type="ARBA" id="ARBA00023186"/>
    </source>
</evidence>
<comment type="caution">
    <text evidence="3">The sequence shown here is derived from an EMBL/GenBank/DDBJ whole genome shotgun (WGS) entry which is preliminary data.</text>
</comment>
<dbReference type="AlphaFoldDB" id="A0A2J7ZRE8"/>
<proteinExistence type="inferred from homology"/>
<dbReference type="InterPro" id="IPR001844">
    <property type="entry name" value="Cpn60/GroEL"/>
</dbReference>
<dbReference type="GO" id="GO:0005524">
    <property type="term" value="F:ATP binding"/>
    <property type="evidence" value="ECO:0007669"/>
    <property type="project" value="InterPro"/>
</dbReference>
<accession>A0A2J7ZRE8</accession>
<gene>
    <name evidence="3" type="ORF">TSOC_011132</name>
</gene>
<dbReference type="EMBL" id="PGGS01000587">
    <property type="protein sequence ID" value="PNH02851.1"/>
    <property type="molecule type" value="Genomic_DNA"/>
</dbReference>
<comment type="similarity">
    <text evidence="1">Belongs to the chaperonin (HSP60) family.</text>
</comment>
<name>A0A2J7ZRE8_9CHLO</name>
<sequence>MPSDGGGGGGGGSGSDGGGGGAAGVVAAAAAAAVTASELVPAFKETLTDPEERLGADIVMKSLRAPCRLIADNAGVEGEVIVLRLLGKPFEVGYNAMIDKIENLMEAGVIDPAKVTRNGLLNSVSIAGIMLTTQAVMVERTKSDAPGGMNANGMPTGMTI</sequence>
<dbReference type="GO" id="GO:0140662">
    <property type="term" value="F:ATP-dependent protein folding chaperone"/>
    <property type="evidence" value="ECO:0007669"/>
    <property type="project" value="InterPro"/>
</dbReference>
<dbReference type="Proteomes" id="UP000236333">
    <property type="component" value="Unassembled WGS sequence"/>
</dbReference>
<protein>
    <submittedName>
        <fullName evidence="3">RuBisCO large subunit-binding protein subunit alpha, chloroplastic</fullName>
    </submittedName>
</protein>
<dbReference type="InterPro" id="IPR002423">
    <property type="entry name" value="Cpn60/GroEL/TCP-1"/>
</dbReference>
<dbReference type="SUPFAM" id="SSF48592">
    <property type="entry name" value="GroEL equatorial domain-like"/>
    <property type="match status" value="1"/>
</dbReference>
<evidence type="ECO:0000313" key="4">
    <source>
        <dbReference type="Proteomes" id="UP000236333"/>
    </source>
</evidence>
<evidence type="ECO:0000313" key="3">
    <source>
        <dbReference type="EMBL" id="PNH02851.1"/>
    </source>
</evidence>
<organism evidence="3 4">
    <name type="scientific">Tetrabaena socialis</name>
    <dbReference type="NCBI Taxonomy" id="47790"/>
    <lineage>
        <taxon>Eukaryota</taxon>
        <taxon>Viridiplantae</taxon>
        <taxon>Chlorophyta</taxon>
        <taxon>core chlorophytes</taxon>
        <taxon>Chlorophyceae</taxon>
        <taxon>CS clade</taxon>
        <taxon>Chlamydomonadales</taxon>
        <taxon>Tetrabaenaceae</taxon>
        <taxon>Tetrabaena</taxon>
    </lineage>
</organism>
<dbReference type="PANTHER" id="PTHR45633">
    <property type="entry name" value="60 KDA HEAT SHOCK PROTEIN, MITOCHONDRIAL"/>
    <property type="match status" value="1"/>
</dbReference>
<dbReference type="InterPro" id="IPR027413">
    <property type="entry name" value="GROEL-like_equatorial_sf"/>
</dbReference>
<dbReference type="Gene3D" id="1.10.560.10">
    <property type="entry name" value="GroEL-like equatorial domain"/>
    <property type="match status" value="1"/>
</dbReference>
<dbReference type="GO" id="GO:0042026">
    <property type="term" value="P:protein refolding"/>
    <property type="evidence" value="ECO:0007669"/>
    <property type="project" value="InterPro"/>
</dbReference>
<evidence type="ECO:0000256" key="1">
    <source>
        <dbReference type="ARBA" id="ARBA00006607"/>
    </source>
</evidence>
<keyword evidence="2" id="KW-0143">Chaperone</keyword>
<dbReference type="OrthoDB" id="1733909at2759"/>